<dbReference type="Pfam" id="PF04097">
    <property type="entry name" value="Nic96"/>
    <property type="match status" value="2"/>
</dbReference>
<protein>
    <recommendedName>
        <fullName evidence="7">Nuclear pore protein</fullName>
    </recommendedName>
</protein>
<evidence type="ECO:0000313" key="5">
    <source>
        <dbReference type="EMBL" id="GHP09500.1"/>
    </source>
</evidence>
<dbReference type="GO" id="GO:0017056">
    <property type="term" value="F:structural constituent of nuclear pore"/>
    <property type="evidence" value="ECO:0007669"/>
    <property type="project" value="InterPro"/>
</dbReference>
<evidence type="ECO:0000313" key="6">
    <source>
        <dbReference type="Proteomes" id="UP000660262"/>
    </source>
</evidence>
<comment type="subcellular location">
    <subcellularLocation>
        <location evidence="1">Nucleus envelope</location>
    </subcellularLocation>
</comment>
<proteinExistence type="inferred from homology"/>
<accession>A0A830HUR7</accession>
<comment type="caution">
    <text evidence="5">The sequence shown here is derived from an EMBL/GenBank/DDBJ whole genome shotgun (WGS) entry which is preliminary data.</text>
</comment>
<feature type="region of interest" description="Disordered" evidence="4">
    <location>
        <begin position="31"/>
        <end position="74"/>
    </location>
</feature>
<dbReference type="GO" id="GO:0005643">
    <property type="term" value="C:nuclear pore"/>
    <property type="evidence" value="ECO:0007669"/>
    <property type="project" value="InterPro"/>
</dbReference>
<evidence type="ECO:0000256" key="1">
    <source>
        <dbReference type="ARBA" id="ARBA00004259"/>
    </source>
</evidence>
<dbReference type="Proteomes" id="UP000660262">
    <property type="component" value="Unassembled WGS sequence"/>
</dbReference>
<dbReference type="GO" id="GO:0016973">
    <property type="term" value="P:poly(A)+ mRNA export from nucleus"/>
    <property type="evidence" value="ECO:0007669"/>
    <property type="project" value="TreeGrafter"/>
</dbReference>
<dbReference type="EMBL" id="BNJQ01000025">
    <property type="protein sequence ID" value="GHP09500.1"/>
    <property type="molecule type" value="Genomic_DNA"/>
</dbReference>
<evidence type="ECO:0008006" key="7">
    <source>
        <dbReference type="Google" id="ProtNLM"/>
    </source>
</evidence>
<gene>
    <name evidence="5" type="ORF">PPROV_000823500</name>
</gene>
<evidence type="ECO:0000256" key="2">
    <source>
        <dbReference type="ARBA" id="ARBA00010186"/>
    </source>
</evidence>
<dbReference type="OrthoDB" id="1918363at2759"/>
<keyword evidence="6" id="KW-1185">Reference proteome</keyword>
<organism evidence="5 6">
    <name type="scientific">Pycnococcus provasolii</name>
    <dbReference type="NCBI Taxonomy" id="41880"/>
    <lineage>
        <taxon>Eukaryota</taxon>
        <taxon>Viridiplantae</taxon>
        <taxon>Chlorophyta</taxon>
        <taxon>Pseudoscourfieldiophyceae</taxon>
        <taxon>Pseudoscourfieldiales</taxon>
        <taxon>Pycnococcaceae</taxon>
        <taxon>Pycnococcus</taxon>
    </lineage>
</organism>
<dbReference type="InterPro" id="IPR007231">
    <property type="entry name" value="Nucleoporin_int_Nup93/Nic96"/>
</dbReference>
<dbReference type="PANTHER" id="PTHR11225">
    <property type="entry name" value="NUCLEAR PORE COMPLEX PROTEIN NUP93 NUCLEOPORIN NUP93 DEAD EYE PROTEIN"/>
    <property type="match status" value="1"/>
</dbReference>
<feature type="region of interest" description="Disordered" evidence="4">
    <location>
        <begin position="143"/>
        <end position="167"/>
    </location>
</feature>
<feature type="compositionally biased region" description="Gly residues" evidence="4">
    <location>
        <begin position="143"/>
        <end position="152"/>
    </location>
</feature>
<feature type="region of interest" description="Disordered" evidence="4">
    <location>
        <begin position="222"/>
        <end position="245"/>
    </location>
</feature>
<sequence length="1030" mass="107363">MDMSSSGGGAGGVSSWRLLEQRSASLIPFMDQSSYGASGPSQGATPPPQAASASAAGGGFAHHHHQPAAFSSAASASSGALPRIQLGLDELLQQSQKLKARTPRFDVPMETEQGTMMLAREGFDAHALMRDVMDFEERARYVGGTGTPGGTGARAEDAASTTPSSSVDNYMRQIHESAVMSAVRSTMRSASVELDAFRDSRRHAEWRHSRVEGAAALGAGFGGAHGAGPSTPGGIAAATSPGTAQHQRARFAAQTPLAANPMAQTPVGTLAPRVRAYAAAVRSVLQAHAVAPTRECALVDMLATAAAPGTSREEIAATDAAVLEGGDAQGAAVAAEEVWLLLKAMVSRAGLGQGARIHGASSDDVALALVRGARDYLEQQHDSYMTKVLSDQPDLARLGGAPGARPRVEAYLRVRGGGAAITDTDDAWPILFYLVRSGHYAAARDAAPTLLRDHAGVGESATGASATLNALLAWFNAEVNAAKTGGVPAVTDEALRRAAADEARTAHRQGKGSTRPYRLALMAACTRDLDLEVKLGRYYEKFHESIQDYLWLKLCLVQTLRASSGGSGAALTLASPSQAPSPGFTPGGIATGAGGASGAYSVEELRASMNRYPASRYSQNGRAPHQCAVVYLCTLQPYAAAKHLWDASASTPAPPADVAGAAHDAAPPPTTPFAVACDGAHLALALCHHGVMAAAGEPGASQAGMSPGAFARQVSSLLLRRYAMAMMRVDVSAAADAAAAACRVCFPEGGVNAMAEAIIEGLKTCADRDAVIGDASRGRELYIHATGVRGEEIVDDGSAVSRLAPRVEARRELLHRAGKLSELRGDYDAACELFVRCGAPHEALGIMNRRLSDSFHGAGDADGALRQQCQSARELCEDYTRAHYGAAAGTREGDIRRACEVETDALKQLIELQTASLRAAGAGGNLGGVGAASRVAEEVLERLRRLPWLPFELHRVDHCAREDLAAMHPAVRARLPDALLLAANALREVIAAGHKSRRVDLEAIAQYAGRVPHLPGHVVKRCSDLCSGCT</sequence>
<keyword evidence="3" id="KW-0539">Nucleus</keyword>
<dbReference type="AlphaFoldDB" id="A0A830HUR7"/>
<dbReference type="GO" id="GO:0006606">
    <property type="term" value="P:protein import into nucleus"/>
    <property type="evidence" value="ECO:0007669"/>
    <property type="project" value="TreeGrafter"/>
</dbReference>
<dbReference type="PANTHER" id="PTHR11225:SF4">
    <property type="entry name" value="NUCLEAR PORE COMPLEX PROTEIN NUP93"/>
    <property type="match status" value="1"/>
</dbReference>
<reference evidence="5" key="1">
    <citation type="submission" date="2020-10" db="EMBL/GenBank/DDBJ databases">
        <title>Unveiling of a novel bifunctional photoreceptor, Dualchrome1, isolated from a cosmopolitan green alga.</title>
        <authorList>
            <person name="Suzuki S."/>
            <person name="Kawachi M."/>
        </authorList>
    </citation>
    <scope>NUCLEOTIDE SEQUENCE</scope>
    <source>
        <strain evidence="5">NIES 2893</strain>
    </source>
</reference>
<evidence type="ECO:0000256" key="4">
    <source>
        <dbReference type="SAM" id="MobiDB-lite"/>
    </source>
</evidence>
<comment type="similarity">
    <text evidence="2">Belongs to the nucleoporin interacting component (NIC) family.</text>
</comment>
<feature type="compositionally biased region" description="Low complexity" evidence="4">
    <location>
        <begin position="36"/>
        <end position="55"/>
    </location>
</feature>
<evidence type="ECO:0000256" key="3">
    <source>
        <dbReference type="ARBA" id="ARBA00023242"/>
    </source>
</evidence>
<name>A0A830HUR7_9CHLO</name>